<accession>A0A6J5R262</accession>
<dbReference type="Gene3D" id="1.10.10.10">
    <property type="entry name" value="Winged helix-like DNA-binding domain superfamily/Winged helix DNA-binding domain"/>
    <property type="match status" value="1"/>
</dbReference>
<dbReference type="InterPro" id="IPR036388">
    <property type="entry name" value="WH-like_DNA-bd_sf"/>
</dbReference>
<dbReference type="PANTHER" id="PTHR43133:SF62">
    <property type="entry name" value="RNA POLYMERASE SIGMA FACTOR SIGZ"/>
    <property type="match status" value="1"/>
</dbReference>
<dbReference type="InterPro" id="IPR039425">
    <property type="entry name" value="RNA_pol_sigma-70-like"/>
</dbReference>
<evidence type="ECO:0000259" key="6">
    <source>
        <dbReference type="Pfam" id="PF08281"/>
    </source>
</evidence>
<dbReference type="EMBL" id="LR797178">
    <property type="protein sequence ID" value="CAB4191280.1"/>
    <property type="molecule type" value="Genomic_DNA"/>
</dbReference>
<dbReference type="InterPro" id="IPR013324">
    <property type="entry name" value="RNA_pol_sigma_r3/r4-like"/>
</dbReference>
<dbReference type="Pfam" id="PF08281">
    <property type="entry name" value="Sigma70_r4_2"/>
    <property type="match status" value="1"/>
</dbReference>
<evidence type="ECO:0000256" key="4">
    <source>
        <dbReference type="ARBA" id="ARBA00023163"/>
    </source>
</evidence>
<organism evidence="7">
    <name type="scientific">uncultured Caudovirales phage</name>
    <dbReference type="NCBI Taxonomy" id="2100421"/>
    <lineage>
        <taxon>Viruses</taxon>
        <taxon>Duplodnaviria</taxon>
        <taxon>Heunggongvirae</taxon>
        <taxon>Uroviricota</taxon>
        <taxon>Caudoviricetes</taxon>
        <taxon>Peduoviridae</taxon>
        <taxon>Maltschvirus</taxon>
        <taxon>Maltschvirus maltsch</taxon>
    </lineage>
</organism>
<feature type="domain" description="RNA polymerase sigma factor 70 region 4 type 2" evidence="6">
    <location>
        <begin position="130"/>
        <end position="181"/>
    </location>
</feature>
<protein>
    <submittedName>
        <fullName evidence="7">RpoE DNA-directed RNA polymerase specialized sigma subunit, sigma24 homolog</fullName>
    </submittedName>
</protein>
<dbReference type="InterPro" id="IPR013249">
    <property type="entry name" value="RNA_pol_sigma70_r4_t2"/>
</dbReference>
<proteinExistence type="inferred from homology"/>
<keyword evidence="3" id="KW-0731">Sigma factor</keyword>
<reference evidence="7" key="1">
    <citation type="submission" date="2020-05" db="EMBL/GenBank/DDBJ databases">
        <authorList>
            <person name="Chiriac C."/>
            <person name="Salcher M."/>
            <person name="Ghai R."/>
            <person name="Kavagutti S V."/>
        </authorList>
    </citation>
    <scope>NUCLEOTIDE SEQUENCE</scope>
</reference>
<dbReference type="GO" id="GO:0016987">
    <property type="term" value="F:sigma factor activity"/>
    <property type="evidence" value="ECO:0007669"/>
    <property type="project" value="UniProtKB-KW"/>
</dbReference>
<dbReference type="GO" id="GO:0000428">
    <property type="term" value="C:DNA-directed RNA polymerase complex"/>
    <property type="evidence" value="ECO:0007669"/>
    <property type="project" value="UniProtKB-KW"/>
</dbReference>
<dbReference type="NCBIfam" id="TIGR02937">
    <property type="entry name" value="sigma70-ECF"/>
    <property type="match status" value="1"/>
</dbReference>
<evidence type="ECO:0000259" key="5">
    <source>
        <dbReference type="Pfam" id="PF04542"/>
    </source>
</evidence>
<dbReference type="SUPFAM" id="SSF88946">
    <property type="entry name" value="Sigma2 domain of RNA polymerase sigma factors"/>
    <property type="match status" value="1"/>
</dbReference>
<keyword evidence="2" id="KW-0805">Transcription regulation</keyword>
<gene>
    <name evidence="7" type="ORF">UFOVP1229_15</name>
</gene>
<dbReference type="InterPro" id="IPR007627">
    <property type="entry name" value="RNA_pol_sigma70_r2"/>
</dbReference>
<evidence type="ECO:0000256" key="2">
    <source>
        <dbReference type="ARBA" id="ARBA00023015"/>
    </source>
</evidence>
<evidence type="ECO:0000256" key="3">
    <source>
        <dbReference type="ARBA" id="ARBA00023082"/>
    </source>
</evidence>
<keyword evidence="7" id="KW-0240">DNA-directed RNA polymerase</keyword>
<keyword evidence="4" id="KW-0804">Transcription</keyword>
<dbReference type="InterPro" id="IPR014284">
    <property type="entry name" value="RNA_pol_sigma-70_dom"/>
</dbReference>
<sequence>MNELLRRIATGDESAIIEFTERYEQKIVNYFWVRIRCYHTAEDLAQDALMKIIKSAGLYNPALGEASSWVSVLCRHIWIDFGRRKNVIGVRAMQARTAVPMYEEDTGLPRQIASDEMSPLCRAEAKDTLEQIRKHLPELNTDQADVLRRYCDGESLPQIAEELHLCVPTVKSRLRLGKERLRMLTRAIAK</sequence>
<dbReference type="Gene3D" id="1.10.1740.10">
    <property type="match status" value="1"/>
</dbReference>
<dbReference type="GO" id="GO:0006352">
    <property type="term" value="P:DNA-templated transcription initiation"/>
    <property type="evidence" value="ECO:0007669"/>
    <property type="project" value="InterPro"/>
</dbReference>
<dbReference type="InterPro" id="IPR013325">
    <property type="entry name" value="RNA_pol_sigma_r2"/>
</dbReference>
<comment type="similarity">
    <text evidence="1">Belongs to the sigma-70 factor family. ECF subfamily.</text>
</comment>
<name>A0A6J5R262_9CAUD</name>
<dbReference type="Pfam" id="PF04542">
    <property type="entry name" value="Sigma70_r2"/>
    <property type="match status" value="1"/>
</dbReference>
<dbReference type="SUPFAM" id="SSF88659">
    <property type="entry name" value="Sigma3 and sigma4 domains of RNA polymerase sigma factors"/>
    <property type="match status" value="1"/>
</dbReference>
<evidence type="ECO:0000256" key="1">
    <source>
        <dbReference type="ARBA" id="ARBA00010641"/>
    </source>
</evidence>
<dbReference type="GO" id="GO:0003677">
    <property type="term" value="F:DNA binding"/>
    <property type="evidence" value="ECO:0007669"/>
    <property type="project" value="InterPro"/>
</dbReference>
<dbReference type="PANTHER" id="PTHR43133">
    <property type="entry name" value="RNA POLYMERASE ECF-TYPE SIGMA FACTO"/>
    <property type="match status" value="1"/>
</dbReference>
<feature type="domain" description="RNA polymerase sigma-70 region 2" evidence="5">
    <location>
        <begin position="21"/>
        <end position="85"/>
    </location>
</feature>
<evidence type="ECO:0000313" key="7">
    <source>
        <dbReference type="EMBL" id="CAB4191280.1"/>
    </source>
</evidence>